<protein>
    <submittedName>
        <fullName evidence="2">Uncharacterized protein</fullName>
    </submittedName>
</protein>
<dbReference type="GO" id="GO:0035361">
    <property type="term" value="C:Cul8-RING ubiquitin ligase complex"/>
    <property type="evidence" value="ECO:0007669"/>
    <property type="project" value="TreeGrafter"/>
</dbReference>
<accession>A0A261Y021</accession>
<dbReference type="Proteomes" id="UP000242875">
    <property type="component" value="Unassembled WGS sequence"/>
</dbReference>
<feature type="compositionally biased region" description="Polar residues" evidence="1">
    <location>
        <begin position="1212"/>
        <end position="1222"/>
    </location>
</feature>
<feature type="compositionally biased region" description="Acidic residues" evidence="1">
    <location>
        <begin position="865"/>
        <end position="882"/>
    </location>
</feature>
<evidence type="ECO:0000256" key="1">
    <source>
        <dbReference type="SAM" id="MobiDB-lite"/>
    </source>
</evidence>
<feature type="compositionally biased region" description="Low complexity" evidence="1">
    <location>
        <begin position="970"/>
        <end position="981"/>
    </location>
</feature>
<proteinExistence type="predicted"/>
<evidence type="ECO:0000313" key="3">
    <source>
        <dbReference type="Proteomes" id="UP000242875"/>
    </source>
</evidence>
<feature type="region of interest" description="Disordered" evidence="1">
    <location>
        <begin position="839"/>
        <end position="882"/>
    </location>
</feature>
<reference evidence="2 3" key="1">
    <citation type="journal article" date="2017" name="Mycologia">
        <title>Bifiguratus adelaidae, gen. et sp. nov., a new member of Mucoromycotina in endophytic and soil-dwelling habitats.</title>
        <authorList>
            <person name="Torres-Cruz T.J."/>
            <person name="Billingsley Tobias T.L."/>
            <person name="Almatruk M."/>
            <person name="Hesse C."/>
            <person name="Kuske C.R."/>
            <person name="Desiro A."/>
            <person name="Benucci G.M."/>
            <person name="Bonito G."/>
            <person name="Stajich J.E."/>
            <person name="Dunlap C."/>
            <person name="Arnold A.E."/>
            <person name="Porras-Alfaro A."/>
        </authorList>
    </citation>
    <scope>NUCLEOTIDE SEQUENCE [LARGE SCALE GENOMIC DNA]</scope>
    <source>
        <strain evidence="2 3">AZ0501</strain>
    </source>
</reference>
<dbReference type="GO" id="GO:0005634">
    <property type="term" value="C:nucleus"/>
    <property type="evidence" value="ECO:0007669"/>
    <property type="project" value="InterPro"/>
</dbReference>
<evidence type="ECO:0000313" key="2">
    <source>
        <dbReference type="EMBL" id="OZJ03967.1"/>
    </source>
</evidence>
<organism evidence="2 3">
    <name type="scientific">Bifiguratus adelaidae</name>
    <dbReference type="NCBI Taxonomy" id="1938954"/>
    <lineage>
        <taxon>Eukaryota</taxon>
        <taxon>Fungi</taxon>
        <taxon>Fungi incertae sedis</taxon>
        <taxon>Mucoromycota</taxon>
        <taxon>Mucoromycotina</taxon>
        <taxon>Endogonomycetes</taxon>
        <taxon>Endogonales</taxon>
        <taxon>Endogonales incertae sedis</taxon>
        <taxon>Bifiguratus</taxon>
    </lineage>
</organism>
<dbReference type="PANTHER" id="PTHR28122">
    <property type="entry name" value="E3 UBIQUITIN-PROTEIN LIGASE SUBSTRATE RECEPTOR MMS22"/>
    <property type="match status" value="1"/>
</dbReference>
<feature type="compositionally biased region" description="Basic and acidic residues" evidence="1">
    <location>
        <begin position="956"/>
        <end position="968"/>
    </location>
</feature>
<dbReference type="PANTHER" id="PTHR28122:SF1">
    <property type="entry name" value="E3 UBIQUITIN-PROTEIN LIGASE SUBSTRATE RECEPTOR MMS22"/>
    <property type="match status" value="1"/>
</dbReference>
<feature type="region of interest" description="Disordered" evidence="1">
    <location>
        <begin position="953"/>
        <end position="1057"/>
    </location>
</feature>
<keyword evidence="3" id="KW-1185">Reference proteome</keyword>
<dbReference type="EMBL" id="MVBO01000060">
    <property type="protein sequence ID" value="OZJ03967.1"/>
    <property type="molecule type" value="Genomic_DNA"/>
</dbReference>
<name>A0A261Y021_9FUNG</name>
<feature type="compositionally biased region" description="Basic and acidic residues" evidence="1">
    <location>
        <begin position="920"/>
        <end position="930"/>
    </location>
</feature>
<dbReference type="OrthoDB" id="2386201at2759"/>
<feature type="region of interest" description="Disordered" evidence="1">
    <location>
        <begin position="910"/>
        <end position="930"/>
    </location>
</feature>
<feature type="compositionally biased region" description="Basic residues" evidence="1">
    <location>
        <begin position="1309"/>
        <end position="1322"/>
    </location>
</feature>
<feature type="region of interest" description="Disordered" evidence="1">
    <location>
        <begin position="1210"/>
        <end position="1284"/>
    </location>
</feature>
<gene>
    <name evidence="2" type="ORF">BZG36_03235</name>
</gene>
<feature type="compositionally biased region" description="Basic and acidic residues" evidence="1">
    <location>
        <begin position="1043"/>
        <end position="1053"/>
    </location>
</feature>
<dbReference type="InterPro" id="IPR019021">
    <property type="entry name" value="Mms22"/>
</dbReference>
<feature type="non-terminal residue" evidence="2">
    <location>
        <position position="2377"/>
    </location>
</feature>
<feature type="compositionally biased region" description="Polar residues" evidence="1">
    <location>
        <begin position="693"/>
        <end position="718"/>
    </location>
</feature>
<feature type="compositionally biased region" description="Basic and acidic residues" evidence="1">
    <location>
        <begin position="989"/>
        <end position="1013"/>
    </location>
</feature>
<feature type="compositionally biased region" description="Acidic residues" evidence="1">
    <location>
        <begin position="1033"/>
        <end position="1042"/>
    </location>
</feature>
<sequence length="2377" mass="268401">MYAYSGKLVWSTNDLQKWLKDHGVKYEEPSYGNDVMSPDHIKKEYVRLVQQAQESAEQNIALYKSKLDSMLKSYKKDAKHQKDLASVNIARITDLLNSQLDLVIAKGKLGKSEFQKALKNVQVEALKDEYATKEEWNRISSDLLDRWNSLEINEPTLLQQMKRSQEEFVNSASDRIQSFVDRVGSSLAKQQELSKDNIDLILARLRAQMSTITDWGKSEALSVPHEQTWLEKLQSELQARGEATNEQINNAITTVQNGYTGYKSAAQGYAQGYYEASQQYLNPFIKLASGNLAKSDKVSKDNLDKLNLSLQNVFKTFDWRKSVEPEKEQSYWEKFAEELGLIQPKQHDPTFTEQLNYILNNVKSTFDDYSAGIVAYWLASTHNFASQIGSATSAAADSYSSVAASAASAYSAAASSASSAYHGTGNQKNFQLSSNAQTSLEDIKSNLAAAQAWSQDQIDQVSNYLSEVYYGEKKERDVDSTMEAIRKYLVDAKTGTEASVQKAMVDVRKGLEAFHKKYLTKEELYADLNVNHGDTLHTRTNGRKAAYNVVVPETPPTSPKLQHLIPYHDKSAVVHNDKDDILSASSQSSNSTASSVALVSYGANSPEYPAFLDLGPSTLKDPASPVFTPGPMQDVSVEWPDNESTQPQVSQRSDFHGEVMKGSQTGNASVFGGFDSIMEAFSYQHRQSALLETTQPVTSSNQQHTASEVAPSDNSNRAQSRQPSSSPITPPQVQTPTPDTPLRPNIVERDAPTTPFNDIDFSALRLGAPSPQIILPEETPHDITNLQDFDVSSLSEQPQKRRLRERRDIQKHPYSLERLQYTAQMRRILPDAFTTLDNMSIEGTNSANGRHKRRKYSHNPQDNYEQGDDTASDPEYVEGGSLEDDMLDNMSNIDDLPAADDTGFIVDIRTKVPRSTHTPSRKEKDKENRAPRLKALFPQEDVEMRKAFHRVYGRKSKTDKSPFAKSERTAQSSQQASAFASPYNGDTLPLHDDSNDMLVDHESHSGDSIDTTRRISGVDLGTQRHMVIHSSDSEEDSSMPDDGDARRISRDGTVRQSKLAKLRAKKGALKGILPPTYLKVFNKEMSREERLRTQVTRKSPRPKNIRLNEHDELASPTENYFGRSIHNAENGTDVFTDEDEGSLAASESMPESQVFDAVESSRNPFAHKLHERPIYLSDEEEENAPRLVKSIAYDDQDRSEDLIDRMIVRSGPSKTTQRTESGNAYPWKPRRNGAITSSFRASRSHGGAASTKKNVKVRQHQRGTGRQNRSLTRDIIPSMSAESRGDASRRSWKFLDWATDALGLDLPRKPKKKMVKSRHRPPKSQSSILPFVAPSSRHREVRKVAEHALSADVPVQTVSDEDESDDNITAYSVADWDVHDANSDVNVLPAIDEEDHHDMGLSSATDFANHPNITDSLSNHMADTNQGIRQQNIHVRDVRLFLREHNAFPFMFPIVQHISRIEVDQLHFISGKFLADVANQVSGKTQTLIGPIGSFDEIGDVCYLLQDSLTRVHKISSCADAPETLSSIKDVERSWQSISRILSHVYATDHGRTLEPKLTERLCRDFVSPIVVQLAELESLKHADTTLRSNGDVCKSNMLLRLATYAMDWSLRLQHCFGVDLGHHLDLSKFAFGSICRQLVAHLVSRGTEALKPSIIAGDLSTYFSEWTFETWVCLRYFTTAAELVSPAATTVYTAGGDFWSLIVQTISVSYEIGSVTRRWALSEGYWELLHILLYIEQFPVPTQGNSQLNAKCDQDRLSQNVWDIANQLLSNSIFECQSQDWTDLTHIERLSLDCYTKALFARIHLLVSVEQISPNVDVVYRFLCRFFRERNYRDLEFDNTVFRGSSFPAFFQAYDGTLEEALGTQDSTFHILLRTINIILRITEQLMEDKEQKYLISVEAEKQLRRLIARLLPTHLITLNAANDNDDTESARMHTYTSLGNQYNIFLLFAHALPARFRMNALAQMDTLLKFTESDETSQRIYFEAFTLYGRIQQYREESIDGVMNCLNAKLHTIIDLFIRDETRRQWPLVPTIFHKTLETPHQGANIWRDQVAKELWQNTQSKRLELITSALQYRVMFLTAPDVAPSFYPPPDILDSCKYGTHDALSMAKYNPVIALVTLLNPTKSIPASLRIVAMDALKLFLKQRPAFARLPSTLATIEHSQPVAQSTQENSFDDSGFDDFDFNAIPFDRLEDSQERRALNQWNRDLAAVQILQSRFIPLLIDLSKTNDQAGFRYEEVYGMNDDLLARAMECLASGLSAAVDHQLLQWDQFFNPGNADPWKYETNRAHLRKVKLFLFDKIAAIENGVLERYETQYLRCFLSSCADEIITCQGTLFARMQARRLRLTGGLKSNSFERGSWRLTDAEFGDLRHYVVA</sequence>
<feature type="region of interest" description="Disordered" evidence="1">
    <location>
        <begin position="629"/>
        <end position="651"/>
    </location>
</feature>
<feature type="compositionally biased region" description="Basic residues" evidence="1">
    <location>
        <begin position="1253"/>
        <end position="1263"/>
    </location>
</feature>
<dbReference type="GO" id="GO:0000724">
    <property type="term" value="P:double-strand break repair via homologous recombination"/>
    <property type="evidence" value="ECO:0007669"/>
    <property type="project" value="TreeGrafter"/>
</dbReference>
<comment type="caution">
    <text evidence="2">The sequence shown here is derived from an EMBL/GenBank/DDBJ whole genome shotgun (WGS) entry which is preliminary data.</text>
</comment>
<feature type="compositionally biased region" description="Low complexity" evidence="1">
    <location>
        <begin position="719"/>
        <end position="737"/>
    </location>
</feature>
<dbReference type="GO" id="GO:0031297">
    <property type="term" value="P:replication fork processing"/>
    <property type="evidence" value="ECO:0007669"/>
    <property type="project" value="InterPro"/>
</dbReference>
<feature type="region of interest" description="Disordered" evidence="1">
    <location>
        <begin position="693"/>
        <end position="756"/>
    </location>
</feature>
<feature type="region of interest" description="Disordered" evidence="1">
    <location>
        <begin position="1308"/>
        <end position="1329"/>
    </location>
</feature>
<feature type="compositionally biased region" description="Polar residues" evidence="1">
    <location>
        <begin position="642"/>
        <end position="651"/>
    </location>
</feature>
<feature type="compositionally biased region" description="Polar residues" evidence="1">
    <location>
        <begin position="839"/>
        <end position="848"/>
    </location>
</feature>